<feature type="transmembrane region" description="Helical" evidence="1">
    <location>
        <begin position="95"/>
        <end position="115"/>
    </location>
</feature>
<sequence length="307" mass="32392">MTTTLQSDETEAQPPAYGTAGTARIDRWLAAGLVVLAGALALNTLLGPLFADAIAYPFSETMVNQTLGLEVVTLFVVAPWALVAATLLSRGHRAAPFLAIPPAAYAAYMFVQYVLGPTYLTYQPAVVFHLGIFVCSWLVLAVAWRRTADVSLPACTARCARRTAIGLVALAAFTTFQYVPTFAGFLDASPLSAEAAADPTMFWSIVFLDLGVVVPATILVAWGLLREAGWARRAAYGVAGWFVLVPISVATMGLVMLANDDPNAAVAQVVVLSVAALAFSAFAVWVFRPLFGGDSQPATESDAQGAE</sequence>
<dbReference type="STRING" id="1457250.GCA_000755225_03367"/>
<feature type="transmembrane region" description="Helical" evidence="1">
    <location>
        <begin position="234"/>
        <end position="258"/>
    </location>
</feature>
<feature type="transmembrane region" description="Helical" evidence="1">
    <location>
        <begin position="264"/>
        <end position="287"/>
    </location>
</feature>
<gene>
    <name evidence="2" type="ORF">DV733_05290</name>
</gene>
<organism evidence="2 3">
    <name type="scientific">Halapricum salinum</name>
    <dbReference type="NCBI Taxonomy" id="1457250"/>
    <lineage>
        <taxon>Archaea</taxon>
        <taxon>Methanobacteriati</taxon>
        <taxon>Methanobacteriota</taxon>
        <taxon>Stenosarchaea group</taxon>
        <taxon>Halobacteria</taxon>
        <taxon>Halobacteriales</taxon>
        <taxon>Haloarculaceae</taxon>
        <taxon>Halapricum</taxon>
    </lineage>
</organism>
<keyword evidence="1" id="KW-0472">Membrane</keyword>
<evidence type="ECO:0000313" key="2">
    <source>
        <dbReference type="EMBL" id="QCC50694.1"/>
    </source>
</evidence>
<feature type="transmembrane region" description="Helical" evidence="1">
    <location>
        <begin position="71"/>
        <end position="88"/>
    </location>
</feature>
<dbReference type="GeneID" id="39847256"/>
<keyword evidence="1" id="KW-1133">Transmembrane helix</keyword>
<dbReference type="OrthoDB" id="205268at2157"/>
<feature type="transmembrane region" description="Helical" evidence="1">
    <location>
        <begin position="164"/>
        <end position="186"/>
    </location>
</feature>
<dbReference type="EMBL" id="CP031310">
    <property type="protein sequence ID" value="QCC50694.1"/>
    <property type="molecule type" value="Genomic_DNA"/>
</dbReference>
<accession>A0A4D6H9F3</accession>
<name>A0A4D6H9F3_9EURY</name>
<keyword evidence="1" id="KW-0812">Transmembrane</keyword>
<feature type="transmembrane region" description="Helical" evidence="1">
    <location>
        <begin position="28"/>
        <end position="51"/>
    </location>
</feature>
<dbReference type="RefSeq" id="WP_049994138.1">
    <property type="nucleotide sequence ID" value="NZ_CP031310.1"/>
</dbReference>
<protein>
    <submittedName>
        <fullName evidence="2">Uncharacterized protein</fullName>
    </submittedName>
</protein>
<proteinExistence type="predicted"/>
<reference evidence="2 3" key="1">
    <citation type="journal article" date="2019" name="Nat. Commun.">
        <title>A new type of DNA phosphorothioation-based antiviral system in archaea.</title>
        <authorList>
            <person name="Xiong L."/>
            <person name="Liu S."/>
            <person name="Chen S."/>
            <person name="Xiao Y."/>
            <person name="Zhu B."/>
            <person name="Gao Y."/>
            <person name="Zhang Y."/>
            <person name="Chen B."/>
            <person name="Luo J."/>
            <person name="Deng Z."/>
            <person name="Chen X."/>
            <person name="Wang L."/>
            <person name="Chen S."/>
        </authorList>
    </citation>
    <scope>NUCLEOTIDE SEQUENCE [LARGE SCALE GENOMIC DNA]</scope>
    <source>
        <strain evidence="2 3">CBA1105</strain>
    </source>
</reference>
<dbReference type="Proteomes" id="UP000296706">
    <property type="component" value="Chromosome"/>
</dbReference>
<dbReference type="AlphaFoldDB" id="A0A4D6H9F3"/>
<feature type="transmembrane region" description="Helical" evidence="1">
    <location>
        <begin position="201"/>
        <end position="222"/>
    </location>
</feature>
<dbReference type="KEGG" id="hsn:DV733_05290"/>
<feature type="transmembrane region" description="Helical" evidence="1">
    <location>
        <begin position="121"/>
        <end position="144"/>
    </location>
</feature>
<evidence type="ECO:0000313" key="3">
    <source>
        <dbReference type="Proteomes" id="UP000296706"/>
    </source>
</evidence>
<keyword evidence="3" id="KW-1185">Reference proteome</keyword>
<evidence type="ECO:0000256" key="1">
    <source>
        <dbReference type="SAM" id="Phobius"/>
    </source>
</evidence>